<sequence>MEVLRQRVILPSLLWLISILSVVLVGVLGPAMSPVCTIPGVSRVCHLSVRAAPILSPANVSTPMLADFPALMNTVKHFEVLLDQTELLPVVSLNMKTAELSTRDLATTIRYSDLKTSEDLCARLVEFADAARATGPKLDKFSVKVGGVVDDIVAVTNYARRSILAAKSDSVSWWPGKREVSSALELSLQFSAAMALVTKKLDVLIMFAQVLLSELDGMEVKLQLVSDMAEREDTGVQSRAINVRASLWTQLGGHKHALARLDKAKVSIRAVVQYRKDATARVVGALRILNGISNDVEALRGRVSESALVGHMIPVEEQVRSIDEGVQRLLGKKDGVRAARQEASRVTLLEDGQGRWLTVVGEE</sequence>
<name>A0ACB8RJS5_9AGAM</name>
<dbReference type="Proteomes" id="UP000814033">
    <property type="component" value="Unassembled WGS sequence"/>
</dbReference>
<evidence type="ECO:0000313" key="1">
    <source>
        <dbReference type="EMBL" id="KAI0044157.1"/>
    </source>
</evidence>
<proteinExistence type="predicted"/>
<keyword evidence="2" id="KW-1185">Reference proteome</keyword>
<evidence type="ECO:0000313" key="2">
    <source>
        <dbReference type="Proteomes" id="UP000814033"/>
    </source>
</evidence>
<gene>
    <name evidence="1" type="ORF">FA95DRAFT_1497524</name>
</gene>
<reference evidence="1" key="1">
    <citation type="submission" date="2021-02" db="EMBL/GenBank/DDBJ databases">
        <authorList>
            <consortium name="DOE Joint Genome Institute"/>
            <person name="Ahrendt S."/>
            <person name="Looney B.P."/>
            <person name="Miyauchi S."/>
            <person name="Morin E."/>
            <person name="Drula E."/>
            <person name="Courty P.E."/>
            <person name="Chicoki N."/>
            <person name="Fauchery L."/>
            <person name="Kohler A."/>
            <person name="Kuo A."/>
            <person name="Labutti K."/>
            <person name="Pangilinan J."/>
            <person name="Lipzen A."/>
            <person name="Riley R."/>
            <person name="Andreopoulos W."/>
            <person name="He G."/>
            <person name="Johnson J."/>
            <person name="Barry K.W."/>
            <person name="Grigoriev I.V."/>
            <person name="Nagy L."/>
            <person name="Hibbett D."/>
            <person name="Henrissat B."/>
            <person name="Matheny P.B."/>
            <person name="Labbe J."/>
            <person name="Martin F."/>
        </authorList>
    </citation>
    <scope>NUCLEOTIDE SEQUENCE</scope>
    <source>
        <strain evidence="1">FP105234-sp</strain>
    </source>
</reference>
<comment type="caution">
    <text evidence="1">The sequence shown here is derived from an EMBL/GenBank/DDBJ whole genome shotgun (WGS) entry which is preliminary data.</text>
</comment>
<organism evidence="1 2">
    <name type="scientific">Auriscalpium vulgare</name>
    <dbReference type="NCBI Taxonomy" id="40419"/>
    <lineage>
        <taxon>Eukaryota</taxon>
        <taxon>Fungi</taxon>
        <taxon>Dikarya</taxon>
        <taxon>Basidiomycota</taxon>
        <taxon>Agaricomycotina</taxon>
        <taxon>Agaricomycetes</taxon>
        <taxon>Russulales</taxon>
        <taxon>Auriscalpiaceae</taxon>
        <taxon>Auriscalpium</taxon>
    </lineage>
</organism>
<dbReference type="EMBL" id="MU275992">
    <property type="protein sequence ID" value="KAI0044157.1"/>
    <property type="molecule type" value="Genomic_DNA"/>
</dbReference>
<accession>A0ACB8RJS5</accession>
<reference evidence="1" key="2">
    <citation type="journal article" date="2022" name="New Phytol.">
        <title>Evolutionary transition to the ectomycorrhizal habit in the genomes of a hyperdiverse lineage of mushroom-forming fungi.</title>
        <authorList>
            <person name="Looney B."/>
            <person name="Miyauchi S."/>
            <person name="Morin E."/>
            <person name="Drula E."/>
            <person name="Courty P.E."/>
            <person name="Kohler A."/>
            <person name="Kuo A."/>
            <person name="LaButti K."/>
            <person name="Pangilinan J."/>
            <person name="Lipzen A."/>
            <person name="Riley R."/>
            <person name="Andreopoulos W."/>
            <person name="He G."/>
            <person name="Johnson J."/>
            <person name="Nolan M."/>
            <person name="Tritt A."/>
            <person name="Barry K.W."/>
            <person name="Grigoriev I.V."/>
            <person name="Nagy L.G."/>
            <person name="Hibbett D."/>
            <person name="Henrissat B."/>
            <person name="Matheny P.B."/>
            <person name="Labbe J."/>
            <person name="Martin F.M."/>
        </authorList>
    </citation>
    <scope>NUCLEOTIDE SEQUENCE</scope>
    <source>
        <strain evidence="1">FP105234-sp</strain>
    </source>
</reference>
<protein>
    <submittedName>
        <fullName evidence="1">Uncharacterized protein</fullName>
    </submittedName>
</protein>